<sequence>QAKDQNRKAEGQNHSYCQTCGTGISESLHTWHIVLGFSTPWFSSDSKQEKYRN</sequence>
<feature type="non-terminal residue" evidence="1">
    <location>
        <position position="1"/>
    </location>
</feature>
<protein>
    <submittedName>
        <fullName evidence="1">Uncharacterized protein</fullName>
    </submittedName>
</protein>
<name>X0XTJ4_9ZZZZ</name>
<dbReference type="AlphaFoldDB" id="X0XTJ4"/>
<accession>X0XTJ4</accession>
<reference evidence="1" key="1">
    <citation type="journal article" date="2014" name="Front. Microbiol.">
        <title>High frequency of phylogenetically diverse reductive dehalogenase-homologous genes in deep subseafloor sedimentary metagenomes.</title>
        <authorList>
            <person name="Kawai M."/>
            <person name="Futagami T."/>
            <person name="Toyoda A."/>
            <person name="Takaki Y."/>
            <person name="Nishi S."/>
            <person name="Hori S."/>
            <person name="Arai W."/>
            <person name="Tsubouchi T."/>
            <person name="Morono Y."/>
            <person name="Uchiyama I."/>
            <person name="Ito T."/>
            <person name="Fujiyama A."/>
            <person name="Inagaki F."/>
            <person name="Takami H."/>
        </authorList>
    </citation>
    <scope>NUCLEOTIDE SEQUENCE</scope>
    <source>
        <strain evidence="1">Expedition CK06-06</strain>
    </source>
</reference>
<dbReference type="EMBL" id="BARS01058224">
    <property type="protein sequence ID" value="GAG46570.1"/>
    <property type="molecule type" value="Genomic_DNA"/>
</dbReference>
<evidence type="ECO:0000313" key="1">
    <source>
        <dbReference type="EMBL" id="GAG46570.1"/>
    </source>
</evidence>
<comment type="caution">
    <text evidence="1">The sequence shown here is derived from an EMBL/GenBank/DDBJ whole genome shotgun (WGS) entry which is preliminary data.</text>
</comment>
<proteinExistence type="predicted"/>
<gene>
    <name evidence="1" type="ORF">S01H1_85018</name>
</gene>
<organism evidence="1">
    <name type="scientific">marine sediment metagenome</name>
    <dbReference type="NCBI Taxonomy" id="412755"/>
    <lineage>
        <taxon>unclassified sequences</taxon>
        <taxon>metagenomes</taxon>
        <taxon>ecological metagenomes</taxon>
    </lineage>
</organism>